<dbReference type="AlphaFoldDB" id="A0A7C5TM03"/>
<name>A0A7C5TM03_9CREN</name>
<gene>
    <name evidence="1" type="ORF">ENM84_07485</name>
</gene>
<protein>
    <submittedName>
        <fullName evidence="1">Uncharacterized protein</fullName>
    </submittedName>
</protein>
<organism evidence="1">
    <name type="scientific">Ignisphaera aggregans</name>
    <dbReference type="NCBI Taxonomy" id="334771"/>
    <lineage>
        <taxon>Archaea</taxon>
        <taxon>Thermoproteota</taxon>
        <taxon>Thermoprotei</taxon>
        <taxon>Desulfurococcales</taxon>
        <taxon>Desulfurococcaceae</taxon>
        <taxon>Ignisphaera</taxon>
    </lineage>
</organism>
<proteinExistence type="predicted"/>
<comment type="caution">
    <text evidence="1">The sequence shown here is derived from an EMBL/GenBank/DDBJ whole genome shotgun (WGS) entry which is preliminary data.</text>
</comment>
<dbReference type="EMBL" id="DRZI01000322">
    <property type="protein sequence ID" value="HHP82490.1"/>
    <property type="molecule type" value="Genomic_DNA"/>
</dbReference>
<reference evidence="1" key="1">
    <citation type="journal article" date="2020" name="mSystems">
        <title>Genome- and Community-Level Interaction Insights into Carbon Utilization and Element Cycling Functions of Hydrothermarchaeota in Hydrothermal Sediment.</title>
        <authorList>
            <person name="Zhou Z."/>
            <person name="Liu Y."/>
            <person name="Xu W."/>
            <person name="Pan J."/>
            <person name="Luo Z.H."/>
            <person name="Li M."/>
        </authorList>
    </citation>
    <scope>NUCLEOTIDE SEQUENCE [LARGE SCALE GENOMIC DNA]</scope>
    <source>
        <strain evidence="1">SpSt-1121</strain>
    </source>
</reference>
<sequence>MLETAGGPLRAWFYPRKAFVKIVTEDDVSKEVIVDVIISPIADESLISDMLAEELEIAVESFGKGLWRFRWEQKIRKGEKK</sequence>
<evidence type="ECO:0000313" key="1">
    <source>
        <dbReference type="EMBL" id="HHP82490.1"/>
    </source>
</evidence>
<accession>A0A7C5TM03</accession>